<evidence type="ECO:0000313" key="3">
    <source>
        <dbReference type="Proteomes" id="UP000440096"/>
    </source>
</evidence>
<dbReference type="Gene3D" id="3.20.20.140">
    <property type="entry name" value="Metal-dependent hydrolases"/>
    <property type="match status" value="1"/>
</dbReference>
<dbReference type="InterPro" id="IPR006680">
    <property type="entry name" value="Amidohydro-rel"/>
</dbReference>
<feature type="domain" description="Amidohydrolase-related" evidence="1">
    <location>
        <begin position="19"/>
        <end position="282"/>
    </location>
</feature>
<gene>
    <name evidence="2" type="ORF">GKO32_29160</name>
</gene>
<dbReference type="PANTHER" id="PTHR35563">
    <property type="entry name" value="BARREL METAL-DEPENDENT HYDROLASE, PUTATIVE (AFU_ORTHOLOGUE AFUA_1G16240)-RELATED"/>
    <property type="match status" value="1"/>
</dbReference>
<keyword evidence="2" id="KW-0378">Hydrolase</keyword>
<name>A0A6N7Z122_9PSEU</name>
<sequence>MTVETKIPSTARPLPPGACDSQVHVFGDRAKFPLAPTAPWDNPAATLDAALAMHAAIGIERGVLVQSSAYGTDHRALLDALDRAGENYRGIAVIDDSVSDATLASLERAGVKGARFNFFPALNLGMEPGELRRQVKRAVDRDWHVKLHINGCETTAITKIVEDLDATFVLDHMPAVWFDPTTDRERFDHVARLLDRGNWWLLLSNGNRASKLGRPWPDAVEIAGAYVEHAPERVIWATDWPHALIEDPPTESELLDLLFQFSSDPQAIHRILVDNPARLFGF</sequence>
<dbReference type="AlphaFoldDB" id="A0A6N7Z122"/>
<dbReference type="Proteomes" id="UP000440096">
    <property type="component" value="Unassembled WGS sequence"/>
</dbReference>
<protein>
    <submittedName>
        <fullName evidence="2">Amidohydrolase family protein</fullName>
    </submittedName>
</protein>
<dbReference type="EMBL" id="WMBA01000058">
    <property type="protein sequence ID" value="MTD58018.1"/>
    <property type="molecule type" value="Genomic_DNA"/>
</dbReference>
<dbReference type="GO" id="GO:0016787">
    <property type="term" value="F:hydrolase activity"/>
    <property type="evidence" value="ECO:0007669"/>
    <property type="project" value="UniProtKB-KW"/>
</dbReference>
<dbReference type="InterPro" id="IPR052358">
    <property type="entry name" value="Aro_Compnd_Degr_Hydrolases"/>
</dbReference>
<dbReference type="PANTHER" id="PTHR35563:SF2">
    <property type="entry name" value="BARREL METAL-DEPENDENT HYDROLASE, PUTATIVE (AFU_ORTHOLOGUE AFUA_1G16240)-RELATED"/>
    <property type="match status" value="1"/>
</dbReference>
<reference evidence="2 3" key="1">
    <citation type="submission" date="2019-11" db="EMBL/GenBank/DDBJ databases">
        <title>Draft genome of Amycolatopsis RM579.</title>
        <authorList>
            <person name="Duangmal K."/>
            <person name="Mingma R."/>
        </authorList>
    </citation>
    <scope>NUCLEOTIDE SEQUENCE [LARGE SCALE GENOMIC DNA]</scope>
    <source>
        <strain evidence="2 3">RM579</strain>
    </source>
</reference>
<dbReference type="RefSeq" id="WP_154760120.1">
    <property type="nucleotide sequence ID" value="NZ_WMBA01000058.1"/>
</dbReference>
<comment type="caution">
    <text evidence="2">The sequence shown here is derived from an EMBL/GenBank/DDBJ whole genome shotgun (WGS) entry which is preliminary data.</text>
</comment>
<keyword evidence="3" id="KW-1185">Reference proteome</keyword>
<accession>A0A6N7Z122</accession>
<evidence type="ECO:0000313" key="2">
    <source>
        <dbReference type="EMBL" id="MTD58018.1"/>
    </source>
</evidence>
<dbReference type="Pfam" id="PF04909">
    <property type="entry name" value="Amidohydro_2"/>
    <property type="match status" value="1"/>
</dbReference>
<proteinExistence type="predicted"/>
<dbReference type="InterPro" id="IPR032466">
    <property type="entry name" value="Metal_Hydrolase"/>
</dbReference>
<evidence type="ECO:0000259" key="1">
    <source>
        <dbReference type="Pfam" id="PF04909"/>
    </source>
</evidence>
<dbReference type="OrthoDB" id="5450317at2"/>
<organism evidence="2 3">
    <name type="scientific">Amycolatopsis pithecellobii</name>
    <dbReference type="NCBI Taxonomy" id="664692"/>
    <lineage>
        <taxon>Bacteria</taxon>
        <taxon>Bacillati</taxon>
        <taxon>Actinomycetota</taxon>
        <taxon>Actinomycetes</taxon>
        <taxon>Pseudonocardiales</taxon>
        <taxon>Pseudonocardiaceae</taxon>
        <taxon>Amycolatopsis</taxon>
    </lineage>
</organism>
<dbReference type="SUPFAM" id="SSF51556">
    <property type="entry name" value="Metallo-dependent hydrolases"/>
    <property type="match status" value="1"/>
</dbReference>